<sequence length="112" mass="13447">MPRITGSGVFGDYRPNIKIVEPTGVCTHSYVVAYLTTNKFEVENVFLYMKTKFFRFFVEIFKATINISSHNFKYVPIQDFSRPWNDRELYQKYNLTQEEWQYIENNISSYEN</sequence>
<dbReference type="Proteomes" id="UP000289557">
    <property type="component" value="Chromosome"/>
</dbReference>
<accession>A0AAX0SQC0</accession>
<organism evidence="1 2">
    <name type="scientific">Mycoplasmoides pneumoniae</name>
    <name type="common">Mycoplasma pneumoniae</name>
    <dbReference type="NCBI Taxonomy" id="2104"/>
    <lineage>
        <taxon>Bacteria</taxon>
        <taxon>Bacillati</taxon>
        <taxon>Mycoplasmatota</taxon>
        <taxon>Mycoplasmoidales</taxon>
        <taxon>Mycoplasmoidaceae</taxon>
        <taxon>Mycoplasmoides</taxon>
    </lineage>
</organism>
<dbReference type="RefSeq" id="WP_017532747.1">
    <property type="nucleotide sequence ID" value="NZ_BLFR01000019.1"/>
</dbReference>
<dbReference type="GeneID" id="66609244"/>
<evidence type="ECO:0000313" key="2">
    <source>
        <dbReference type="Proteomes" id="UP000289557"/>
    </source>
</evidence>
<gene>
    <name evidence="1" type="ORF">NCTC10119_00667</name>
</gene>
<evidence type="ECO:0000313" key="1">
    <source>
        <dbReference type="EMBL" id="VEU57393.1"/>
    </source>
</evidence>
<dbReference type="EMBL" id="LR214945">
    <property type="protein sequence ID" value="VEU57393.1"/>
    <property type="molecule type" value="Genomic_DNA"/>
</dbReference>
<dbReference type="AlphaFoldDB" id="A0AAX0SQC0"/>
<proteinExistence type="predicted"/>
<protein>
    <recommendedName>
        <fullName evidence="3">Type I restriction modification DNA specificity domain-containing protein</fullName>
    </recommendedName>
</protein>
<name>A0AAX0SQC0_MYCPM</name>
<evidence type="ECO:0008006" key="3">
    <source>
        <dbReference type="Google" id="ProtNLM"/>
    </source>
</evidence>
<reference evidence="1 2" key="1">
    <citation type="submission" date="2019-01" db="EMBL/GenBank/DDBJ databases">
        <authorList>
            <consortium name="Pathogen Informatics"/>
        </authorList>
    </citation>
    <scope>NUCLEOTIDE SEQUENCE [LARGE SCALE GENOMIC DNA]</scope>
    <source>
        <strain evidence="1 2">NCTC10119</strain>
    </source>
</reference>